<dbReference type="InterPro" id="IPR021514">
    <property type="entry name" value="DUF3176"/>
</dbReference>
<name>A0A6A5YP46_9PLEO</name>
<evidence type="ECO:0000256" key="1">
    <source>
        <dbReference type="SAM" id="Phobius"/>
    </source>
</evidence>
<dbReference type="Pfam" id="PF11374">
    <property type="entry name" value="DUF3176"/>
    <property type="match status" value="1"/>
</dbReference>
<accession>A0A6A5YP46</accession>
<keyword evidence="1" id="KW-1133">Transmembrane helix</keyword>
<proteinExistence type="predicted"/>
<dbReference type="Proteomes" id="UP000799770">
    <property type="component" value="Unassembled WGS sequence"/>
</dbReference>
<dbReference type="PANTHER" id="PTHR35394">
    <property type="entry name" value="DUF3176 DOMAIN-CONTAINING PROTEIN"/>
    <property type="match status" value="1"/>
</dbReference>
<keyword evidence="3" id="KW-1185">Reference proteome</keyword>
<feature type="non-terminal residue" evidence="2">
    <location>
        <position position="98"/>
    </location>
</feature>
<keyword evidence="1" id="KW-0812">Transmembrane</keyword>
<feature type="transmembrane region" description="Helical" evidence="1">
    <location>
        <begin position="6"/>
        <end position="31"/>
    </location>
</feature>
<gene>
    <name evidence="2" type="ORF">BDV96DRAFT_478095</name>
</gene>
<dbReference type="EMBL" id="ML977345">
    <property type="protein sequence ID" value="KAF2108885.1"/>
    <property type="molecule type" value="Genomic_DNA"/>
</dbReference>
<protein>
    <submittedName>
        <fullName evidence="2">Uncharacterized protein</fullName>
    </submittedName>
</protein>
<dbReference type="PANTHER" id="PTHR35394:SF5">
    <property type="entry name" value="DUF3176 DOMAIN-CONTAINING PROTEIN"/>
    <property type="match status" value="1"/>
</dbReference>
<dbReference type="OrthoDB" id="5242705at2759"/>
<organism evidence="2 3">
    <name type="scientific">Lophiotrema nucula</name>
    <dbReference type="NCBI Taxonomy" id="690887"/>
    <lineage>
        <taxon>Eukaryota</taxon>
        <taxon>Fungi</taxon>
        <taxon>Dikarya</taxon>
        <taxon>Ascomycota</taxon>
        <taxon>Pezizomycotina</taxon>
        <taxon>Dothideomycetes</taxon>
        <taxon>Pleosporomycetidae</taxon>
        <taxon>Pleosporales</taxon>
        <taxon>Lophiotremataceae</taxon>
        <taxon>Lophiotrema</taxon>
    </lineage>
</organism>
<dbReference type="AlphaFoldDB" id="A0A6A5YP46"/>
<feature type="non-terminal residue" evidence="2">
    <location>
        <position position="1"/>
    </location>
</feature>
<evidence type="ECO:0000313" key="3">
    <source>
        <dbReference type="Proteomes" id="UP000799770"/>
    </source>
</evidence>
<keyword evidence="1" id="KW-0472">Membrane</keyword>
<reference evidence="2" key="1">
    <citation type="journal article" date="2020" name="Stud. Mycol.">
        <title>101 Dothideomycetes genomes: a test case for predicting lifestyles and emergence of pathogens.</title>
        <authorList>
            <person name="Haridas S."/>
            <person name="Albert R."/>
            <person name="Binder M."/>
            <person name="Bloem J."/>
            <person name="Labutti K."/>
            <person name="Salamov A."/>
            <person name="Andreopoulos B."/>
            <person name="Baker S."/>
            <person name="Barry K."/>
            <person name="Bills G."/>
            <person name="Bluhm B."/>
            <person name="Cannon C."/>
            <person name="Castanera R."/>
            <person name="Culley D."/>
            <person name="Daum C."/>
            <person name="Ezra D."/>
            <person name="Gonzalez J."/>
            <person name="Henrissat B."/>
            <person name="Kuo A."/>
            <person name="Liang C."/>
            <person name="Lipzen A."/>
            <person name="Lutzoni F."/>
            <person name="Magnuson J."/>
            <person name="Mondo S."/>
            <person name="Nolan M."/>
            <person name="Ohm R."/>
            <person name="Pangilinan J."/>
            <person name="Park H.-J."/>
            <person name="Ramirez L."/>
            <person name="Alfaro M."/>
            <person name="Sun H."/>
            <person name="Tritt A."/>
            <person name="Yoshinaga Y."/>
            <person name="Zwiers L.-H."/>
            <person name="Turgeon B."/>
            <person name="Goodwin S."/>
            <person name="Spatafora J."/>
            <person name="Crous P."/>
            <person name="Grigoriev I."/>
        </authorList>
    </citation>
    <scope>NUCLEOTIDE SEQUENCE</scope>
    <source>
        <strain evidence="2">CBS 627.86</strain>
    </source>
</reference>
<sequence length="98" mass="10910">KSILPSWWWELLGAICSLAFLAGVLTVLYIVDNKPIDKWHFQIQPNALVSILATISKGALMLTVAECLGQLKWVYFSISPQRMRYLEAFDAASRGPAG</sequence>
<evidence type="ECO:0000313" key="2">
    <source>
        <dbReference type="EMBL" id="KAF2108885.1"/>
    </source>
</evidence>